<evidence type="ECO:0000313" key="1">
    <source>
        <dbReference type="EMBL" id="EOA37864.1"/>
    </source>
</evidence>
<feature type="non-terminal residue" evidence="1">
    <location>
        <position position="289"/>
    </location>
</feature>
<evidence type="ECO:0008006" key="3">
    <source>
        <dbReference type="Google" id="ProtNLM"/>
    </source>
</evidence>
<dbReference type="GO" id="GO:0005777">
    <property type="term" value="C:peroxisome"/>
    <property type="evidence" value="ECO:0007669"/>
    <property type="project" value="InterPro"/>
</dbReference>
<dbReference type="EMBL" id="KB870805">
    <property type="protein sequence ID" value="EOA37864.1"/>
    <property type="molecule type" value="Genomic_DNA"/>
</dbReference>
<keyword evidence="2" id="KW-1185">Reference proteome</keyword>
<dbReference type="InterPro" id="IPR024768">
    <property type="entry name" value="Marf1"/>
</dbReference>
<dbReference type="Proteomes" id="UP000029121">
    <property type="component" value="Unassembled WGS sequence"/>
</dbReference>
<dbReference type="PANTHER" id="PTHR14379:SF19">
    <property type="entry name" value="ENDONUCLEASE OR GLYCOSYL HYDROLASE-RELATED"/>
    <property type="match status" value="1"/>
</dbReference>
<organism evidence="1 2">
    <name type="scientific">Capsella rubella</name>
    <dbReference type="NCBI Taxonomy" id="81985"/>
    <lineage>
        <taxon>Eukaryota</taxon>
        <taxon>Viridiplantae</taxon>
        <taxon>Streptophyta</taxon>
        <taxon>Embryophyta</taxon>
        <taxon>Tracheophyta</taxon>
        <taxon>Spermatophyta</taxon>
        <taxon>Magnoliopsida</taxon>
        <taxon>eudicotyledons</taxon>
        <taxon>Gunneridae</taxon>
        <taxon>Pentapetalae</taxon>
        <taxon>rosids</taxon>
        <taxon>malvids</taxon>
        <taxon>Brassicales</taxon>
        <taxon>Brassicaceae</taxon>
        <taxon>Camelineae</taxon>
        <taxon>Capsella</taxon>
    </lineage>
</organism>
<dbReference type="AlphaFoldDB" id="R0I6B1"/>
<dbReference type="GO" id="GO:0010468">
    <property type="term" value="P:regulation of gene expression"/>
    <property type="evidence" value="ECO:0007669"/>
    <property type="project" value="InterPro"/>
</dbReference>
<dbReference type="PANTHER" id="PTHR14379">
    <property type="entry name" value="LIMKAIN B LKAP"/>
    <property type="match status" value="1"/>
</dbReference>
<name>R0I6B1_9BRAS</name>
<evidence type="ECO:0000313" key="2">
    <source>
        <dbReference type="Proteomes" id="UP000029121"/>
    </source>
</evidence>
<sequence>EMEARNTAPPLPVDTVKVNSPVKKSLKLTNVLPPDNRLCWEDVKRTHDTIVVWDINTCPVPPGFDARMVSLHIRHFLFKKGYFGHVKIIAIGVLTDVPEDILGKVYITGIGLHNVPYGPSDTVEFVSELFNNSGPLLNVMVISNAKIFAYPATYLPGRCNLVQHFPYDSLQWFFRPDSGALEEAQSSPPGELASFFCSVCNYRSAPNTDFLCITKHLSGTYHQQKFCLSKIVPHVVFNFLADSGALEEDKCSETSESAFWICSVCSDNHHGQGFENFTTHVTSWPHKRK</sequence>
<protein>
    <recommendedName>
        <fullName evidence="3">NYN domain-containing protein</fullName>
    </recommendedName>
</protein>
<proteinExistence type="predicted"/>
<feature type="non-terminal residue" evidence="1">
    <location>
        <position position="1"/>
    </location>
</feature>
<accession>R0I6B1</accession>
<gene>
    <name evidence="1" type="ORF">CARUB_v10012039mg</name>
</gene>
<dbReference type="CDD" id="cd10910">
    <property type="entry name" value="PIN_limkain_b1_N_like"/>
    <property type="match status" value="1"/>
</dbReference>
<reference evidence="2" key="1">
    <citation type="journal article" date="2013" name="Nat. Genet.">
        <title>The Capsella rubella genome and the genomic consequences of rapid mating system evolution.</title>
        <authorList>
            <person name="Slotte T."/>
            <person name="Hazzouri K.M."/>
            <person name="Agren J.A."/>
            <person name="Koenig D."/>
            <person name="Maumus F."/>
            <person name="Guo Y.L."/>
            <person name="Steige K."/>
            <person name="Platts A.E."/>
            <person name="Escobar J.S."/>
            <person name="Newman L.K."/>
            <person name="Wang W."/>
            <person name="Mandakova T."/>
            <person name="Vello E."/>
            <person name="Smith L.M."/>
            <person name="Henz S.R."/>
            <person name="Steffen J."/>
            <person name="Takuno S."/>
            <person name="Brandvain Y."/>
            <person name="Coop G."/>
            <person name="Andolfatto P."/>
            <person name="Hu T.T."/>
            <person name="Blanchette M."/>
            <person name="Clark R.M."/>
            <person name="Quesneville H."/>
            <person name="Nordborg M."/>
            <person name="Gaut B.S."/>
            <person name="Lysak M.A."/>
            <person name="Jenkins J."/>
            <person name="Grimwood J."/>
            <person name="Chapman J."/>
            <person name="Prochnik S."/>
            <person name="Shu S."/>
            <person name="Rokhsar D."/>
            <person name="Schmutz J."/>
            <person name="Weigel D."/>
            <person name="Wright S.I."/>
        </authorList>
    </citation>
    <scope>NUCLEOTIDE SEQUENCE [LARGE SCALE GENOMIC DNA]</scope>
    <source>
        <strain evidence="2">cv. Monte Gargano</strain>
    </source>
</reference>